<reference evidence="1 2" key="2">
    <citation type="submission" date="2019-01" db="EMBL/GenBank/DDBJ databases">
        <title>Tautonia sociabilis, a novel thermotolerant planctomycete of Isosphaeraceae family, isolated from a 4000 m deep subterranean habitat.</title>
        <authorList>
            <person name="Kovaleva O.L."/>
            <person name="Elcheninov A.G."/>
            <person name="Van Heerden E."/>
            <person name="Toshchakov S.V."/>
            <person name="Novikov A."/>
            <person name="Bonch-Osmolovskaya E.A."/>
            <person name="Kublanov I.V."/>
        </authorList>
    </citation>
    <scope>NUCLEOTIDE SEQUENCE [LARGE SCALE GENOMIC DNA]</scope>
    <source>
        <strain evidence="1 2">GM2012</strain>
    </source>
</reference>
<dbReference type="InterPro" id="IPR008969">
    <property type="entry name" value="CarboxyPept-like_regulatory"/>
</dbReference>
<protein>
    <recommendedName>
        <fullName evidence="3">Carboxypeptidase regulatory-like domain-containing protein</fullName>
    </recommendedName>
</protein>
<gene>
    <name evidence="1" type="ORF">TsocGM_16600</name>
</gene>
<dbReference type="AlphaFoldDB" id="A0A432MHB7"/>
<dbReference type="RefSeq" id="WP_126726582.1">
    <property type="nucleotide sequence ID" value="NZ_RYZH01000033.1"/>
</dbReference>
<evidence type="ECO:0008006" key="3">
    <source>
        <dbReference type="Google" id="ProtNLM"/>
    </source>
</evidence>
<accession>A0A432MHB7</accession>
<proteinExistence type="predicted"/>
<dbReference type="OrthoDB" id="213762at2"/>
<keyword evidence="2" id="KW-1185">Reference proteome</keyword>
<dbReference type="PROSITE" id="PS51257">
    <property type="entry name" value="PROKAR_LIPOPROTEIN"/>
    <property type="match status" value="1"/>
</dbReference>
<sequence length="151" mass="15929">MSLRIVTFVSVGLLTLAAGCGDAGPELVPVSGTVVVNGEPLARATVIFEPTDTEDPNLNSGGQTDEQGHFELQTIDGRKGAVVGNHRVTITPPMTVTPDPVLDPLLDPDDENDLEYFVAQGNQPKQLTPQTVEYAVPPGGTDAADIKIQVR</sequence>
<dbReference type="EMBL" id="RYZH01000033">
    <property type="protein sequence ID" value="RUL86183.1"/>
    <property type="molecule type" value="Genomic_DNA"/>
</dbReference>
<dbReference type="SUPFAM" id="SSF49464">
    <property type="entry name" value="Carboxypeptidase regulatory domain-like"/>
    <property type="match status" value="1"/>
</dbReference>
<dbReference type="Proteomes" id="UP000280296">
    <property type="component" value="Unassembled WGS sequence"/>
</dbReference>
<organism evidence="1 2">
    <name type="scientific">Tautonia sociabilis</name>
    <dbReference type="NCBI Taxonomy" id="2080755"/>
    <lineage>
        <taxon>Bacteria</taxon>
        <taxon>Pseudomonadati</taxon>
        <taxon>Planctomycetota</taxon>
        <taxon>Planctomycetia</taxon>
        <taxon>Isosphaerales</taxon>
        <taxon>Isosphaeraceae</taxon>
        <taxon>Tautonia</taxon>
    </lineage>
</organism>
<reference evidence="1 2" key="1">
    <citation type="submission" date="2018-12" db="EMBL/GenBank/DDBJ databases">
        <authorList>
            <person name="Toschakov S.V."/>
        </authorList>
    </citation>
    <scope>NUCLEOTIDE SEQUENCE [LARGE SCALE GENOMIC DNA]</scope>
    <source>
        <strain evidence="1 2">GM2012</strain>
    </source>
</reference>
<comment type="caution">
    <text evidence="1">The sequence shown here is derived from an EMBL/GenBank/DDBJ whole genome shotgun (WGS) entry which is preliminary data.</text>
</comment>
<evidence type="ECO:0000313" key="2">
    <source>
        <dbReference type="Proteomes" id="UP000280296"/>
    </source>
</evidence>
<evidence type="ECO:0000313" key="1">
    <source>
        <dbReference type="EMBL" id="RUL86183.1"/>
    </source>
</evidence>
<name>A0A432MHB7_9BACT</name>